<proteinExistence type="predicted"/>
<dbReference type="InterPro" id="IPR013187">
    <property type="entry name" value="F-box-assoc_dom_typ3"/>
</dbReference>
<evidence type="ECO:0000313" key="3">
    <source>
        <dbReference type="Proteomes" id="UP000631114"/>
    </source>
</evidence>
<gene>
    <name evidence="2" type="ORF">IFM89_020070</name>
</gene>
<dbReference type="SUPFAM" id="SSF81383">
    <property type="entry name" value="F-box domain"/>
    <property type="match status" value="1"/>
</dbReference>
<protein>
    <recommendedName>
        <fullName evidence="1">F-box domain-containing protein</fullName>
    </recommendedName>
</protein>
<keyword evidence="3" id="KW-1185">Reference proteome</keyword>
<evidence type="ECO:0000313" key="2">
    <source>
        <dbReference type="EMBL" id="KAF9593063.1"/>
    </source>
</evidence>
<dbReference type="Pfam" id="PF08268">
    <property type="entry name" value="FBA_3"/>
    <property type="match status" value="1"/>
</dbReference>
<evidence type="ECO:0000259" key="1">
    <source>
        <dbReference type="PROSITE" id="PS50181"/>
    </source>
</evidence>
<dbReference type="AlphaFoldDB" id="A0A835LEZ7"/>
<dbReference type="PANTHER" id="PTHR31111">
    <property type="entry name" value="BNAA05G37150D PROTEIN-RELATED"/>
    <property type="match status" value="1"/>
</dbReference>
<feature type="domain" description="F-box" evidence="1">
    <location>
        <begin position="12"/>
        <end position="58"/>
    </location>
</feature>
<dbReference type="InterPro" id="IPR036047">
    <property type="entry name" value="F-box-like_dom_sf"/>
</dbReference>
<name>A0A835LEZ7_9MAGN</name>
<comment type="caution">
    <text evidence="2">The sequence shown here is derived from an EMBL/GenBank/DDBJ whole genome shotgun (WGS) entry which is preliminary data.</text>
</comment>
<dbReference type="NCBIfam" id="TIGR01640">
    <property type="entry name" value="F_box_assoc_1"/>
    <property type="match status" value="1"/>
</dbReference>
<dbReference type="EMBL" id="JADFTS010000008">
    <property type="protein sequence ID" value="KAF9593063.1"/>
    <property type="molecule type" value="Genomic_DNA"/>
</dbReference>
<dbReference type="SMART" id="SM00256">
    <property type="entry name" value="FBOX"/>
    <property type="match status" value="1"/>
</dbReference>
<dbReference type="Gene3D" id="1.20.1280.50">
    <property type="match status" value="1"/>
</dbReference>
<dbReference type="PROSITE" id="PS50181">
    <property type="entry name" value="FBOX"/>
    <property type="match status" value="1"/>
</dbReference>
<accession>A0A835LEZ7</accession>
<organism evidence="2 3">
    <name type="scientific">Coptis chinensis</name>
    <dbReference type="NCBI Taxonomy" id="261450"/>
    <lineage>
        <taxon>Eukaryota</taxon>
        <taxon>Viridiplantae</taxon>
        <taxon>Streptophyta</taxon>
        <taxon>Embryophyta</taxon>
        <taxon>Tracheophyta</taxon>
        <taxon>Spermatophyta</taxon>
        <taxon>Magnoliopsida</taxon>
        <taxon>Ranunculales</taxon>
        <taxon>Ranunculaceae</taxon>
        <taxon>Coptidoideae</taxon>
        <taxon>Coptis</taxon>
    </lineage>
</organism>
<dbReference type="OrthoDB" id="1845276at2759"/>
<reference evidence="2 3" key="1">
    <citation type="submission" date="2020-10" db="EMBL/GenBank/DDBJ databases">
        <title>The Coptis chinensis genome and diversification of protoberbering-type alkaloids.</title>
        <authorList>
            <person name="Wang B."/>
            <person name="Shu S."/>
            <person name="Song C."/>
            <person name="Liu Y."/>
        </authorList>
    </citation>
    <scope>NUCLEOTIDE SEQUENCE [LARGE SCALE GENOMIC DNA]</scope>
    <source>
        <strain evidence="2">HL-2020</strain>
        <tissue evidence="2">Leaf</tissue>
    </source>
</reference>
<dbReference type="InterPro" id="IPR001810">
    <property type="entry name" value="F-box_dom"/>
</dbReference>
<dbReference type="Proteomes" id="UP000631114">
    <property type="component" value="Unassembled WGS sequence"/>
</dbReference>
<dbReference type="InterPro" id="IPR017451">
    <property type="entry name" value="F-box-assoc_interact_dom"/>
</dbReference>
<dbReference type="Pfam" id="PF00646">
    <property type="entry name" value="F-box"/>
    <property type="match status" value="1"/>
</dbReference>
<sequence length="246" mass="28640">MSSMQCQKLGTKYELNDLPYDVVFSILLRLPITTLVQIQCTCKLWRDIIKNDTLFSVMQFLRTVKNPGLIYTLEGSSTLYYVDNPLCWLEVTWSIYICNPITGDRFKLPTLTPPVKDTYRGSWGFGYAPLSKKYKYVQIIPKRIRSKLEGREHFTYTYTYTAEIFTLGGESWRELACVPLGLMSRIYPTADVYCNGTLYWAMSPSFNDVVSFDLETEEFQERRVLYPEKMWLSLSIFPQSIRKSGC</sequence>
<dbReference type="PANTHER" id="PTHR31111:SF136">
    <property type="entry name" value="F-BOX ASSOCIATED DOMAIN-CONTAINING PROTEIN"/>
    <property type="match status" value="1"/>
</dbReference>